<proteinExistence type="predicted"/>
<dbReference type="RefSeq" id="XP_007376946.1">
    <property type="nucleotide sequence ID" value="XM_007376884.1"/>
</dbReference>
<dbReference type="HOGENOM" id="CLU_2533799_0_0_1"/>
<keyword evidence="2" id="KW-1185">Reference proteome</keyword>
<sequence>MTGLRSGLISQRHSLIEFHWDSGIQISINPKRIYKLPVNDRIYFQIQAFLEDEYLLPKLHRVSIEGYHYLINRIGDGIPVFLPN</sequence>
<dbReference type="InParanoid" id="G3ATF0"/>
<protein>
    <submittedName>
        <fullName evidence="1">Uncharacterized protein</fullName>
    </submittedName>
</protein>
<gene>
    <name evidence="1" type="ORF">SPAPADRAFT_62823</name>
</gene>
<dbReference type="AlphaFoldDB" id="G3ATF0"/>
<evidence type="ECO:0000313" key="2">
    <source>
        <dbReference type="Proteomes" id="UP000000709"/>
    </source>
</evidence>
<feature type="non-terminal residue" evidence="1">
    <location>
        <position position="84"/>
    </location>
</feature>
<dbReference type="KEGG" id="spaa:SPAPADRAFT_62823"/>
<dbReference type="EMBL" id="GL996504">
    <property type="protein sequence ID" value="EGW30913.1"/>
    <property type="molecule type" value="Genomic_DNA"/>
</dbReference>
<dbReference type="Proteomes" id="UP000000709">
    <property type="component" value="Unassembled WGS sequence"/>
</dbReference>
<accession>G3ATF0</accession>
<reference evidence="1 2" key="1">
    <citation type="journal article" date="2011" name="Proc. Natl. Acad. Sci. U.S.A.">
        <title>Comparative genomics of xylose-fermenting fungi for enhanced biofuel production.</title>
        <authorList>
            <person name="Wohlbach D.J."/>
            <person name="Kuo A."/>
            <person name="Sato T.K."/>
            <person name="Potts K.M."/>
            <person name="Salamov A.A."/>
            <person name="LaButti K.M."/>
            <person name="Sun H."/>
            <person name="Clum A."/>
            <person name="Pangilinan J.L."/>
            <person name="Lindquist E.A."/>
            <person name="Lucas S."/>
            <person name="Lapidus A."/>
            <person name="Jin M."/>
            <person name="Gunawan C."/>
            <person name="Balan V."/>
            <person name="Dale B.E."/>
            <person name="Jeffries T.W."/>
            <person name="Zinkel R."/>
            <person name="Barry K.W."/>
            <person name="Grigoriev I.V."/>
            <person name="Gasch A.P."/>
        </authorList>
    </citation>
    <scope>NUCLEOTIDE SEQUENCE [LARGE SCALE GENOMIC DNA]</scope>
    <source>
        <strain evidence="2">NRRL Y-27907 / 11-Y1</strain>
    </source>
</reference>
<dbReference type="GeneID" id="18874482"/>
<evidence type="ECO:0000313" key="1">
    <source>
        <dbReference type="EMBL" id="EGW30913.1"/>
    </source>
</evidence>
<name>G3ATF0_SPAPN</name>
<organism evidence="2">
    <name type="scientific">Spathaspora passalidarum (strain NRRL Y-27907 / 11-Y1)</name>
    <dbReference type="NCBI Taxonomy" id="619300"/>
    <lineage>
        <taxon>Eukaryota</taxon>
        <taxon>Fungi</taxon>
        <taxon>Dikarya</taxon>
        <taxon>Ascomycota</taxon>
        <taxon>Saccharomycotina</taxon>
        <taxon>Pichiomycetes</taxon>
        <taxon>Debaryomycetaceae</taxon>
        <taxon>Spathaspora</taxon>
    </lineage>
</organism>